<sequence>MPSASVTSDIGMMDIYCPSWLFNHFSTAIDGINMPINGLGPTPEAIYTHLMQRSQ</sequence>
<dbReference type="Proteomes" id="UP000265520">
    <property type="component" value="Unassembled WGS sequence"/>
</dbReference>
<dbReference type="EMBL" id="LXQA010312968">
    <property type="protein sequence ID" value="MCI43103.1"/>
    <property type="molecule type" value="Genomic_DNA"/>
</dbReference>
<feature type="non-terminal residue" evidence="1">
    <location>
        <position position="55"/>
    </location>
</feature>
<protein>
    <submittedName>
        <fullName evidence="1">Uncharacterized protein</fullName>
    </submittedName>
</protein>
<comment type="caution">
    <text evidence="1">The sequence shown here is derived from an EMBL/GenBank/DDBJ whole genome shotgun (WGS) entry which is preliminary data.</text>
</comment>
<organism evidence="1 2">
    <name type="scientific">Trifolium medium</name>
    <dbReference type="NCBI Taxonomy" id="97028"/>
    <lineage>
        <taxon>Eukaryota</taxon>
        <taxon>Viridiplantae</taxon>
        <taxon>Streptophyta</taxon>
        <taxon>Embryophyta</taxon>
        <taxon>Tracheophyta</taxon>
        <taxon>Spermatophyta</taxon>
        <taxon>Magnoliopsida</taxon>
        <taxon>eudicotyledons</taxon>
        <taxon>Gunneridae</taxon>
        <taxon>Pentapetalae</taxon>
        <taxon>rosids</taxon>
        <taxon>fabids</taxon>
        <taxon>Fabales</taxon>
        <taxon>Fabaceae</taxon>
        <taxon>Papilionoideae</taxon>
        <taxon>50 kb inversion clade</taxon>
        <taxon>NPAAA clade</taxon>
        <taxon>Hologalegina</taxon>
        <taxon>IRL clade</taxon>
        <taxon>Trifolieae</taxon>
        <taxon>Trifolium</taxon>
    </lineage>
</organism>
<name>A0A392S2G3_9FABA</name>
<proteinExistence type="predicted"/>
<reference evidence="1 2" key="1">
    <citation type="journal article" date="2018" name="Front. Plant Sci.">
        <title>Red Clover (Trifolium pratense) and Zigzag Clover (T. medium) - A Picture of Genomic Similarities and Differences.</title>
        <authorList>
            <person name="Dluhosova J."/>
            <person name="Istvanek J."/>
            <person name="Nedelnik J."/>
            <person name="Repkova J."/>
        </authorList>
    </citation>
    <scope>NUCLEOTIDE SEQUENCE [LARGE SCALE GENOMIC DNA]</scope>
    <source>
        <strain evidence="2">cv. 10/8</strain>
        <tissue evidence="1">Leaf</tissue>
    </source>
</reference>
<keyword evidence="2" id="KW-1185">Reference proteome</keyword>
<evidence type="ECO:0000313" key="1">
    <source>
        <dbReference type="EMBL" id="MCI43103.1"/>
    </source>
</evidence>
<dbReference type="AlphaFoldDB" id="A0A392S2G3"/>
<accession>A0A392S2G3</accession>
<evidence type="ECO:0000313" key="2">
    <source>
        <dbReference type="Proteomes" id="UP000265520"/>
    </source>
</evidence>